<dbReference type="KEGG" id="ccin:107275206"/>
<keyword evidence="2" id="KW-1185">Reference proteome</keyword>
<dbReference type="GO" id="GO:0071254">
    <property type="term" value="C:cytoplasmic U snRNP body"/>
    <property type="evidence" value="ECO:0007669"/>
    <property type="project" value="TreeGrafter"/>
</dbReference>
<evidence type="ECO:0000313" key="2">
    <source>
        <dbReference type="Proteomes" id="UP000694920"/>
    </source>
</evidence>
<dbReference type="Proteomes" id="UP000694920">
    <property type="component" value="Unplaced"/>
</dbReference>
<dbReference type="RefSeq" id="XP_015610572.1">
    <property type="nucleotide sequence ID" value="XM_015755086.2"/>
</dbReference>
<dbReference type="GO" id="GO:0071208">
    <property type="term" value="F:histone pre-mRNA DCP binding"/>
    <property type="evidence" value="ECO:0007669"/>
    <property type="project" value="TreeGrafter"/>
</dbReference>
<proteinExistence type="predicted"/>
<dbReference type="CTD" id="38148"/>
<organism evidence="2 3">
    <name type="scientific">Cephus cinctus</name>
    <name type="common">Wheat stem sawfly</name>
    <dbReference type="NCBI Taxonomy" id="211228"/>
    <lineage>
        <taxon>Eukaryota</taxon>
        <taxon>Metazoa</taxon>
        <taxon>Ecdysozoa</taxon>
        <taxon>Arthropoda</taxon>
        <taxon>Hexapoda</taxon>
        <taxon>Insecta</taxon>
        <taxon>Pterygota</taxon>
        <taxon>Neoptera</taxon>
        <taxon>Endopterygota</taxon>
        <taxon>Hymenoptera</taxon>
        <taxon>Cephoidea</taxon>
        <taxon>Cephidae</taxon>
        <taxon>Cephus</taxon>
    </lineage>
</organism>
<protein>
    <submittedName>
        <fullName evidence="3">U7 snRNA-associated Sm-like protein LSm10 isoform X1</fullName>
    </submittedName>
</protein>
<sequence length="171" mass="19913">MFLPARELRVVKFPAKMEGDNRCSKQESYFFYNTLAILLKAVEGEKTIVDLRNEASIFGRVEQADGFMNIVMKECVYTDPRGDNFKYDMFFVQARNIRYVHIPADIPIMPAIKKQLQQHKGLPRDDKSVKPTFKTKRAQNRHHEGMMAVQHIMKSRNQKKSEDEDEDSAVN</sequence>
<dbReference type="GO" id="GO:0016604">
    <property type="term" value="C:nuclear body"/>
    <property type="evidence" value="ECO:0007669"/>
    <property type="project" value="TreeGrafter"/>
</dbReference>
<dbReference type="GO" id="GO:0071209">
    <property type="term" value="F:U7 snRNA binding"/>
    <property type="evidence" value="ECO:0007669"/>
    <property type="project" value="TreeGrafter"/>
</dbReference>
<feature type="domain" description="Sm" evidence="1">
    <location>
        <begin position="37"/>
        <end position="102"/>
    </location>
</feature>
<name>A0AAJ7CGW3_CEPCN</name>
<evidence type="ECO:0000313" key="3">
    <source>
        <dbReference type="RefSeq" id="XP_015610572.1"/>
    </source>
</evidence>
<dbReference type="InterPro" id="IPR010920">
    <property type="entry name" value="LSM_dom_sf"/>
</dbReference>
<dbReference type="AlphaFoldDB" id="A0AAJ7CGW3"/>
<accession>A0AAJ7CGW3</accession>
<dbReference type="InterPro" id="IPR052840">
    <property type="entry name" value="U7_snRNA_Sm-like"/>
</dbReference>
<dbReference type="InterPro" id="IPR001163">
    <property type="entry name" value="Sm_dom_euk/arc"/>
</dbReference>
<dbReference type="PANTHER" id="PTHR21196">
    <property type="entry name" value="U7 SNRNA-ASSOCIATED SM-LIKE PROTEIN LSM10"/>
    <property type="match status" value="1"/>
</dbReference>
<dbReference type="GeneID" id="107275206"/>
<dbReference type="PANTHER" id="PTHR21196:SF1">
    <property type="entry name" value="U7 SNRNA-ASSOCIATED SM-LIKE PROTEIN LSM10"/>
    <property type="match status" value="1"/>
</dbReference>
<reference evidence="3" key="1">
    <citation type="submission" date="2025-08" db="UniProtKB">
        <authorList>
            <consortium name="RefSeq"/>
        </authorList>
    </citation>
    <scope>IDENTIFICATION</scope>
</reference>
<gene>
    <name evidence="3" type="primary">LOC107275206</name>
</gene>
<dbReference type="SUPFAM" id="SSF50182">
    <property type="entry name" value="Sm-like ribonucleoproteins"/>
    <property type="match status" value="1"/>
</dbReference>
<dbReference type="GO" id="GO:0006398">
    <property type="term" value="P:mRNA 3'-end processing by stem-loop binding and cleavage"/>
    <property type="evidence" value="ECO:0007669"/>
    <property type="project" value="TreeGrafter"/>
</dbReference>
<dbReference type="Gene3D" id="2.30.30.100">
    <property type="match status" value="1"/>
</dbReference>
<dbReference type="Pfam" id="PF01423">
    <property type="entry name" value="LSM"/>
    <property type="match status" value="1"/>
</dbReference>
<dbReference type="SMART" id="SM00651">
    <property type="entry name" value="Sm"/>
    <property type="match status" value="1"/>
</dbReference>
<dbReference type="CDD" id="cd01733">
    <property type="entry name" value="LSm10"/>
    <property type="match status" value="1"/>
</dbReference>
<evidence type="ECO:0000259" key="1">
    <source>
        <dbReference type="SMART" id="SM00651"/>
    </source>
</evidence>